<dbReference type="SUPFAM" id="SSF48726">
    <property type="entry name" value="Immunoglobulin"/>
    <property type="match status" value="5"/>
</dbReference>
<proteinExistence type="predicted"/>
<evidence type="ECO:0000259" key="3">
    <source>
        <dbReference type="PROSITE" id="PS50835"/>
    </source>
</evidence>
<dbReference type="InterPro" id="IPR003598">
    <property type="entry name" value="Ig_sub2"/>
</dbReference>
<dbReference type="PANTHER" id="PTHR46013:SF4">
    <property type="entry name" value="B-CELL RECEPTOR CD22-RELATED"/>
    <property type="match status" value="1"/>
</dbReference>
<feature type="domain" description="Ig-like" evidence="3">
    <location>
        <begin position="286"/>
        <end position="374"/>
    </location>
</feature>
<feature type="domain" description="Ig-like" evidence="3">
    <location>
        <begin position="415"/>
        <end position="493"/>
    </location>
</feature>
<dbReference type="Gene3D" id="2.60.40.10">
    <property type="entry name" value="Immunoglobulins"/>
    <property type="match status" value="5"/>
</dbReference>
<dbReference type="Proteomes" id="UP000606274">
    <property type="component" value="Unassembled WGS sequence"/>
</dbReference>
<dbReference type="SMART" id="SM00409">
    <property type="entry name" value="IG"/>
    <property type="match status" value="4"/>
</dbReference>
<name>A0A8T0ADM0_SILME</name>
<evidence type="ECO:0000313" key="4">
    <source>
        <dbReference type="EMBL" id="KAF7689248.1"/>
    </source>
</evidence>
<feature type="domain" description="Ig-like" evidence="3">
    <location>
        <begin position="123"/>
        <end position="211"/>
    </location>
</feature>
<feature type="domain" description="Ig-like" evidence="3">
    <location>
        <begin position="216"/>
        <end position="278"/>
    </location>
</feature>
<dbReference type="AlphaFoldDB" id="A0A8T0ADM0"/>
<keyword evidence="2" id="KW-0732">Signal</keyword>
<protein>
    <recommendedName>
        <fullName evidence="3">Ig-like domain-containing protein</fullName>
    </recommendedName>
</protein>
<sequence>MFVKTVFQLGLIFLLVNSGALQNSWNVPILQKVCALEGSTVTVNGTSKYPTVFKVVKALWGLPPNKGKELHDLRNEPGYSGRVEYLGDEVSYISLRLSDVQKSDENMYCFKLIIDDSPYQYCPGFTLNVTDLQVIVPAELREGESAVLTCETNCFLSGATYIWYKNGLILTGKITKYNNLYLEPFSSENAGSYSCAVRGYEHLPSPAQYISERYGPIYALVSTTKRVESSSVNLTCSSDAKPPVENYTWFKENEASPVGSGQSYRALQNGLYYCEAQNIIGFKRLAAVSITIKDLQLIAPAEVTEGESVILTCKTTCSLTDPTFIWYKNTHDLTTNTFKSNKLHLQRVSSEDAGSYNCAVRGSEHLPSPAQYLSVRCEFYLLYYILNKYYILNCIVILTMNCFSLSLSTNSLDPPKSVSVSISPSSERVEYNPVNLTCSSDANPPVENYTWFKENESSPVGSGQSYRALEHVVYYCEAQNKLGTMRSPAVSITKDANKIPQLLNLDMKKQKKLISNDLHRKTRETLENNHRKQNVGPSAKDDTYAALDPADRKSDDVYQTLAY</sequence>
<accession>A0A8T0ADM0</accession>
<evidence type="ECO:0000256" key="1">
    <source>
        <dbReference type="SAM" id="MobiDB-lite"/>
    </source>
</evidence>
<feature type="region of interest" description="Disordered" evidence="1">
    <location>
        <begin position="525"/>
        <end position="551"/>
    </location>
</feature>
<dbReference type="SMART" id="SM00408">
    <property type="entry name" value="IGc2"/>
    <property type="match status" value="4"/>
</dbReference>
<reference evidence="4" key="1">
    <citation type="submission" date="2020-08" db="EMBL/GenBank/DDBJ databases">
        <title>Chromosome-level assembly of Southern catfish (Silurus meridionalis) provides insights into visual adaptation to the nocturnal and benthic lifestyles.</title>
        <authorList>
            <person name="Zhang Y."/>
            <person name="Wang D."/>
            <person name="Peng Z."/>
        </authorList>
    </citation>
    <scope>NUCLEOTIDE SEQUENCE</scope>
    <source>
        <strain evidence="4">SWU-2019-XX</strain>
        <tissue evidence="4">Muscle</tissue>
    </source>
</reference>
<dbReference type="PANTHER" id="PTHR46013">
    <property type="entry name" value="VASCULAR CELL ADHESION MOLECULE 1"/>
    <property type="match status" value="1"/>
</dbReference>
<gene>
    <name evidence="4" type="ORF">HF521_012601</name>
</gene>
<organism evidence="4 5">
    <name type="scientific">Silurus meridionalis</name>
    <name type="common">Southern catfish</name>
    <name type="synonym">Silurus soldatovi meridionalis</name>
    <dbReference type="NCBI Taxonomy" id="175797"/>
    <lineage>
        <taxon>Eukaryota</taxon>
        <taxon>Metazoa</taxon>
        <taxon>Chordata</taxon>
        <taxon>Craniata</taxon>
        <taxon>Vertebrata</taxon>
        <taxon>Euteleostomi</taxon>
        <taxon>Actinopterygii</taxon>
        <taxon>Neopterygii</taxon>
        <taxon>Teleostei</taxon>
        <taxon>Ostariophysi</taxon>
        <taxon>Siluriformes</taxon>
        <taxon>Siluridae</taxon>
        <taxon>Silurus</taxon>
    </lineage>
</organism>
<evidence type="ECO:0000256" key="2">
    <source>
        <dbReference type="SAM" id="SignalP"/>
    </source>
</evidence>
<dbReference type="InterPro" id="IPR013783">
    <property type="entry name" value="Ig-like_fold"/>
</dbReference>
<dbReference type="EMBL" id="JABFDY010000024">
    <property type="protein sequence ID" value="KAF7689248.1"/>
    <property type="molecule type" value="Genomic_DNA"/>
</dbReference>
<feature type="chain" id="PRO_5035940923" description="Ig-like domain-containing protein" evidence="2">
    <location>
        <begin position="22"/>
        <end position="563"/>
    </location>
</feature>
<dbReference type="InterPro" id="IPR003599">
    <property type="entry name" value="Ig_sub"/>
</dbReference>
<dbReference type="Pfam" id="PF13895">
    <property type="entry name" value="Ig_2"/>
    <property type="match status" value="3"/>
</dbReference>
<dbReference type="InterPro" id="IPR036179">
    <property type="entry name" value="Ig-like_dom_sf"/>
</dbReference>
<feature type="compositionally biased region" description="Basic and acidic residues" evidence="1">
    <location>
        <begin position="539"/>
        <end position="551"/>
    </location>
</feature>
<comment type="caution">
    <text evidence="4">The sequence shown here is derived from an EMBL/GenBank/DDBJ whole genome shotgun (WGS) entry which is preliminary data.</text>
</comment>
<keyword evidence="5" id="KW-1185">Reference proteome</keyword>
<dbReference type="Pfam" id="PF13927">
    <property type="entry name" value="Ig_3"/>
    <property type="match status" value="1"/>
</dbReference>
<evidence type="ECO:0000313" key="5">
    <source>
        <dbReference type="Proteomes" id="UP000606274"/>
    </source>
</evidence>
<dbReference type="PROSITE" id="PS50835">
    <property type="entry name" value="IG_LIKE"/>
    <property type="match status" value="4"/>
</dbReference>
<feature type="signal peptide" evidence="2">
    <location>
        <begin position="1"/>
        <end position="21"/>
    </location>
</feature>
<dbReference type="InterPro" id="IPR007110">
    <property type="entry name" value="Ig-like_dom"/>
</dbReference>